<dbReference type="Pfam" id="PF13417">
    <property type="entry name" value="GST_N_3"/>
    <property type="match status" value="1"/>
</dbReference>
<evidence type="ECO:0000313" key="6">
    <source>
        <dbReference type="Proteomes" id="UP001243757"/>
    </source>
</evidence>
<gene>
    <name evidence="5" type="ORF">QO033_08320</name>
</gene>
<dbReference type="SFLD" id="SFLDG00358">
    <property type="entry name" value="Main_(cytGST)"/>
    <property type="match status" value="1"/>
</dbReference>
<evidence type="ECO:0000313" key="5">
    <source>
        <dbReference type="EMBL" id="MDK3017678.1"/>
    </source>
</evidence>
<name>A0ABT7EZA0_9RHOB</name>
<dbReference type="PROSITE" id="PS50404">
    <property type="entry name" value="GST_NTER"/>
    <property type="match status" value="1"/>
</dbReference>
<sequence length="213" mass="22176">MSNPQTADVTLYAYPPSSYCQSVGMMLAECGIVPRVVTVDPFGGSGSIPHPFGAVPVLEDGSFALYETAAILRYLDAAYAGGRFTPAAPHALARMAQVEGIADSQGYRAFVRQVYGERIFAPLEGERPDEAVIAEGMVAARAVLAALEAIAAEGLVLTGSALTLADVHLAPMMGFFAATPEGAAALASHPALSAWFGAIAGRRSYRETSPLGR</sequence>
<dbReference type="SFLD" id="SFLDS00019">
    <property type="entry name" value="Glutathione_Transferase_(cytos"/>
    <property type="match status" value="1"/>
</dbReference>
<dbReference type="InterPro" id="IPR036249">
    <property type="entry name" value="Thioredoxin-like_sf"/>
</dbReference>
<evidence type="ECO:0000256" key="1">
    <source>
        <dbReference type="ARBA" id="ARBA00012452"/>
    </source>
</evidence>
<dbReference type="CDD" id="cd00570">
    <property type="entry name" value="GST_N_family"/>
    <property type="match status" value="1"/>
</dbReference>
<keyword evidence="2" id="KW-0808">Transferase</keyword>
<dbReference type="InterPro" id="IPR004045">
    <property type="entry name" value="Glutathione_S-Trfase_N"/>
</dbReference>
<dbReference type="SUPFAM" id="SSF52833">
    <property type="entry name" value="Thioredoxin-like"/>
    <property type="match status" value="1"/>
</dbReference>
<reference evidence="5 6" key="1">
    <citation type="submission" date="2023-05" db="EMBL/GenBank/DDBJ databases">
        <title>Pseudodonghicola sp. nov.</title>
        <authorList>
            <person name="Huang J."/>
        </authorList>
    </citation>
    <scope>NUCLEOTIDE SEQUENCE [LARGE SCALE GENOMIC DNA]</scope>
    <source>
        <strain evidence="5 6">IC7</strain>
    </source>
</reference>
<dbReference type="RefSeq" id="WP_284480496.1">
    <property type="nucleotide sequence ID" value="NZ_JASNJD010000005.1"/>
</dbReference>
<evidence type="ECO:0000259" key="4">
    <source>
        <dbReference type="PROSITE" id="PS50405"/>
    </source>
</evidence>
<protein>
    <recommendedName>
        <fullName evidence="1">glutathione transferase</fullName>
        <ecNumber evidence="1">2.5.1.18</ecNumber>
    </recommendedName>
</protein>
<dbReference type="Gene3D" id="1.20.1050.10">
    <property type="match status" value="1"/>
</dbReference>
<keyword evidence="6" id="KW-1185">Reference proteome</keyword>
<dbReference type="InterPro" id="IPR040079">
    <property type="entry name" value="Glutathione_S-Trfase"/>
</dbReference>
<evidence type="ECO:0000259" key="3">
    <source>
        <dbReference type="PROSITE" id="PS50404"/>
    </source>
</evidence>
<dbReference type="EC" id="2.5.1.18" evidence="1"/>
<dbReference type="PROSITE" id="PS50405">
    <property type="entry name" value="GST_CTER"/>
    <property type="match status" value="1"/>
</dbReference>
<comment type="caution">
    <text evidence="5">The sequence shown here is derived from an EMBL/GenBank/DDBJ whole genome shotgun (WGS) entry which is preliminary data.</text>
</comment>
<dbReference type="PANTHER" id="PTHR43900:SF3">
    <property type="entry name" value="GLUTATHIONE S-TRANSFERASE RHO"/>
    <property type="match status" value="1"/>
</dbReference>
<dbReference type="EMBL" id="JASNJD010000005">
    <property type="protein sequence ID" value="MDK3017678.1"/>
    <property type="molecule type" value="Genomic_DNA"/>
</dbReference>
<organism evidence="5 6">
    <name type="scientific">Pseudodonghicola flavimaris</name>
    <dbReference type="NCBI Taxonomy" id="3050036"/>
    <lineage>
        <taxon>Bacteria</taxon>
        <taxon>Pseudomonadati</taxon>
        <taxon>Pseudomonadota</taxon>
        <taxon>Alphaproteobacteria</taxon>
        <taxon>Rhodobacterales</taxon>
        <taxon>Paracoccaceae</taxon>
        <taxon>Pseudodonghicola</taxon>
    </lineage>
</organism>
<dbReference type="PANTHER" id="PTHR43900">
    <property type="entry name" value="GLUTATHIONE S-TRANSFERASE RHO"/>
    <property type="match status" value="1"/>
</dbReference>
<accession>A0ABT7EZA0</accession>
<feature type="domain" description="GST C-terminal" evidence="4">
    <location>
        <begin position="88"/>
        <end position="213"/>
    </location>
</feature>
<dbReference type="Proteomes" id="UP001243757">
    <property type="component" value="Unassembled WGS sequence"/>
</dbReference>
<dbReference type="Pfam" id="PF13410">
    <property type="entry name" value="GST_C_2"/>
    <property type="match status" value="1"/>
</dbReference>
<dbReference type="Gene3D" id="3.40.30.10">
    <property type="entry name" value="Glutaredoxin"/>
    <property type="match status" value="1"/>
</dbReference>
<evidence type="ECO:0000256" key="2">
    <source>
        <dbReference type="ARBA" id="ARBA00022679"/>
    </source>
</evidence>
<dbReference type="InterPro" id="IPR036282">
    <property type="entry name" value="Glutathione-S-Trfase_C_sf"/>
</dbReference>
<dbReference type="InterPro" id="IPR010987">
    <property type="entry name" value="Glutathione-S-Trfase_C-like"/>
</dbReference>
<feature type="domain" description="GST N-terminal" evidence="3">
    <location>
        <begin position="7"/>
        <end position="83"/>
    </location>
</feature>
<proteinExistence type="predicted"/>
<dbReference type="SUPFAM" id="SSF47616">
    <property type="entry name" value="GST C-terminal domain-like"/>
    <property type="match status" value="1"/>
</dbReference>